<feature type="transmembrane region" description="Helical" evidence="7">
    <location>
        <begin position="329"/>
        <end position="355"/>
    </location>
</feature>
<keyword evidence="3 7" id="KW-0812">Transmembrane</keyword>
<feature type="domain" description="ABC3 transporter permease C-terminal" evidence="8">
    <location>
        <begin position="248"/>
        <end position="359"/>
    </location>
</feature>
<comment type="subcellular location">
    <subcellularLocation>
        <location evidence="1">Cell membrane</location>
        <topology evidence="1">Multi-pass membrane protein</topology>
    </subcellularLocation>
</comment>
<dbReference type="Proteomes" id="UP000247078">
    <property type="component" value="Unassembled WGS sequence"/>
</dbReference>
<gene>
    <name evidence="9" type="ORF">DET56_10196</name>
</gene>
<evidence type="ECO:0000313" key="9">
    <source>
        <dbReference type="EMBL" id="PWW44896.1"/>
    </source>
</evidence>
<evidence type="ECO:0000256" key="4">
    <source>
        <dbReference type="ARBA" id="ARBA00022989"/>
    </source>
</evidence>
<evidence type="ECO:0000256" key="2">
    <source>
        <dbReference type="ARBA" id="ARBA00022475"/>
    </source>
</evidence>
<evidence type="ECO:0000256" key="5">
    <source>
        <dbReference type="ARBA" id="ARBA00023136"/>
    </source>
</evidence>
<dbReference type="GO" id="GO:0005886">
    <property type="term" value="C:plasma membrane"/>
    <property type="evidence" value="ECO:0007669"/>
    <property type="project" value="UniProtKB-SubCell"/>
</dbReference>
<protein>
    <submittedName>
        <fullName evidence="9">Putative ABC transport system permease protein</fullName>
    </submittedName>
</protein>
<dbReference type="Pfam" id="PF02687">
    <property type="entry name" value="FtsX"/>
    <property type="match status" value="1"/>
</dbReference>
<organism evidence="9 10">
    <name type="scientific">Paenibacillus pabuli</name>
    <dbReference type="NCBI Taxonomy" id="1472"/>
    <lineage>
        <taxon>Bacteria</taxon>
        <taxon>Bacillati</taxon>
        <taxon>Bacillota</taxon>
        <taxon>Bacilli</taxon>
        <taxon>Bacillales</taxon>
        <taxon>Paenibacillaceae</taxon>
        <taxon>Paenibacillus</taxon>
    </lineage>
</organism>
<feature type="transmembrane region" description="Helical" evidence="7">
    <location>
        <begin position="14"/>
        <end position="33"/>
    </location>
</feature>
<reference evidence="9 10" key="1">
    <citation type="submission" date="2018-05" db="EMBL/GenBank/DDBJ databases">
        <title>Freshwater and sediment microbial communities from various areas in North America, analyzing microbe dynamics in response to fracking.</title>
        <authorList>
            <person name="Lamendella R."/>
        </authorList>
    </citation>
    <scope>NUCLEOTIDE SEQUENCE [LARGE SCALE GENOMIC DNA]</scope>
    <source>
        <strain evidence="9 10">DB-3</strain>
    </source>
</reference>
<feature type="transmembrane region" description="Helical" evidence="7">
    <location>
        <begin position="244"/>
        <end position="264"/>
    </location>
</feature>
<accession>A0A855Y0M3</accession>
<feature type="transmembrane region" description="Helical" evidence="7">
    <location>
        <begin position="284"/>
        <end position="309"/>
    </location>
</feature>
<evidence type="ECO:0000256" key="3">
    <source>
        <dbReference type="ARBA" id="ARBA00022692"/>
    </source>
</evidence>
<dbReference type="GO" id="GO:0022857">
    <property type="term" value="F:transmembrane transporter activity"/>
    <property type="evidence" value="ECO:0007669"/>
    <property type="project" value="TreeGrafter"/>
</dbReference>
<dbReference type="EMBL" id="QGTZ01000001">
    <property type="protein sequence ID" value="PWW44896.1"/>
    <property type="molecule type" value="Genomic_DNA"/>
</dbReference>
<comment type="caution">
    <text evidence="9">The sequence shown here is derived from an EMBL/GenBank/DDBJ whole genome shotgun (WGS) entry which is preliminary data.</text>
</comment>
<evidence type="ECO:0000313" key="10">
    <source>
        <dbReference type="Proteomes" id="UP000247078"/>
    </source>
</evidence>
<comment type="similarity">
    <text evidence="6">Belongs to the ABC-4 integral membrane protein family.</text>
</comment>
<keyword evidence="4 7" id="KW-1133">Transmembrane helix</keyword>
<name>A0A855Y0M3_9BACL</name>
<dbReference type="PANTHER" id="PTHR30572">
    <property type="entry name" value="MEMBRANE COMPONENT OF TRANSPORTER-RELATED"/>
    <property type="match status" value="1"/>
</dbReference>
<dbReference type="AlphaFoldDB" id="A0A855Y0M3"/>
<sequence length="365" mass="41284">MRHIFNDIWINKKIFVMLFIGFVLTVLPILISLSTQEYYDKIFYYSKNGKYEHYYSATLTNMNQVNYSSLQAIAESITSNTSVITQNITIFHPELGNVQVVGMLNHNWSPPLLEGTGISSETANAVMTGTMISKHVGPLELFDKKYNVTGIAGDNTGKESISVFNYTIFTSFEGLPDVIKHEIEQKKSIELLFRSDQDTTKEIQQFISEVQRITPEVRATIENITKSYEVEKKSRAGVNEVLSYPYKLFIISLINCINISYLWIYLKRKEISLRKALGASHLQIIAHLFSQLLVCAVVASGFSFCIQWALSRTSFAIIDATSYDVQLNYMHIILGTFITLATAVITAMIPLLLILRTEPAQALKE</sequence>
<keyword evidence="2" id="KW-1003">Cell membrane</keyword>
<keyword evidence="5 7" id="KW-0472">Membrane</keyword>
<evidence type="ECO:0000256" key="6">
    <source>
        <dbReference type="ARBA" id="ARBA00038076"/>
    </source>
</evidence>
<evidence type="ECO:0000256" key="7">
    <source>
        <dbReference type="SAM" id="Phobius"/>
    </source>
</evidence>
<dbReference type="RefSeq" id="WP_109997796.1">
    <property type="nucleotide sequence ID" value="NZ_QGTZ01000001.1"/>
</dbReference>
<proteinExistence type="inferred from homology"/>
<evidence type="ECO:0000256" key="1">
    <source>
        <dbReference type="ARBA" id="ARBA00004651"/>
    </source>
</evidence>
<evidence type="ECO:0000259" key="8">
    <source>
        <dbReference type="Pfam" id="PF02687"/>
    </source>
</evidence>
<dbReference type="InterPro" id="IPR050250">
    <property type="entry name" value="Macrolide_Exporter_MacB"/>
</dbReference>
<dbReference type="InterPro" id="IPR003838">
    <property type="entry name" value="ABC3_permease_C"/>
</dbReference>
<dbReference type="PANTHER" id="PTHR30572:SF4">
    <property type="entry name" value="ABC TRANSPORTER PERMEASE YTRF"/>
    <property type="match status" value="1"/>
</dbReference>